<evidence type="ECO:0000256" key="1">
    <source>
        <dbReference type="SAM" id="MobiDB-lite"/>
    </source>
</evidence>
<protein>
    <submittedName>
        <fullName evidence="2">Uncharacterized protein</fullName>
    </submittedName>
</protein>
<sequence length="299" mass="33734">MKQFVQTTVKLELKSKKHSSFGGYKRTASIYLSASRYSNVFKTLIKNSKAARTAFRKIMVSEIKKEVSELCKAKHDTVWRSGSKNGINAFNEFSWNSAVEETKRFCPLLVAALSSSLSNNINLQRKFGKTQVSLLPNLGCILGQIVFARKPYTMKFLQEMIGLQMWMSGTSRKAFTRLNHLGITLGTDATRGAVDKIRQGFSKDLTDMREHLTHNNRAAVQIRRRLFDEEDEEGEGVAILDDTLPYAEESDNEDANRNNGRDEDATSLNDTIPFEDEDEVEAFLADDLQEAVMNTPAKD</sequence>
<evidence type="ECO:0000313" key="3">
    <source>
        <dbReference type="Proteomes" id="UP000507470"/>
    </source>
</evidence>
<dbReference type="AlphaFoldDB" id="A0A6J8D2T4"/>
<keyword evidence="3" id="KW-1185">Reference proteome</keyword>
<feature type="region of interest" description="Disordered" evidence="1">
    <location>
        <begin position="233"/>
        <end position="276"/>
    </location>
</feature>
<dbReference type="EMBL" id="CACVKT020006409">
    <property type="protein sequence ID" value="CAC5401424.1"/>
    <property type="molecule type" value="Genomic_DNA"/>
</dbReference>
<dbReference type="OrthoDB" id="10068252at2759"/>
<evidence type="ECO:0000313" key="2">
    <source>
        <dbReference type="EMBL" id="CAC5401424.1"/>
    </source>
</evidence>
<feature type="compositionally biased region" description="Basic and acidic residues" evidence="1">
    <location>
        <begin position="254"/>
        <end position="264"/>
    </location>
</feature>
<proteinExistence type="predicted"/>
<organism evidence="2 3">
    <name type="scientific">Mytilus coruscus</name>
    <name type="common">Sea mussel</name>
    <dbReference type="NCBI Taxonomy" id="42192"/>
    <lineage>
        <taxon>Eukaryota</taxon>
        <taxon>Metazoa</taxon>
        <taxon>Spiralia</taxon>
        <taxon>Lophotrochozoa</taxon>
        <taxon>Mollusca</taxon>
        <taxon>Bivalvia</taxon>
        <taxon>Autobranchia</taxon>
        <taxon>Pteriomorphia</taxon>
        <taxon>Mytilida</taxon>
        <taxon>Mytiloidea</taxon>
        <taxon>Mytilidae</taxon>
        <taxon>Mytilinae</taxon>
        <taxon>Mytilus</taxon>
    </lineage>
</organism>
<accession>A0A6J8D2T4</accession>
<reference evidence="2 3" key="1">
    <citation type="submission" date="2020-06" db="EMBL/GenBank/DDBJ databases">
        <authorList>
            <person name="Li R."/>
            <person name="Bekaert M."/>
        </authorList>
    </citation>
    <scope>NUCLEOTIDE SEQUENCE [LARGE SCALE GENOMIC DNA]</scope>
    <source>
        <strain evidence="3">wild</strain>
    </source>
</reference>
<gene>
    <name evidence="2" type="ORF">MCOR_35506</name>
</gene>
<dbReference type="Proteomes" id="UP000507470">
    <property type="component" value="Unassembled WGS sequence"/>
</dbReference>
<name>A0A6J8D2T4_MYTCO</name>